<dbReference type="AlphaFoldDB" id="A0AAP0S8G7"/>
<dbReference type="Proteomes" id="UP001415857">
    <property type="component" value="Unassembled WGS sequence"/>
</dbReference>
<evidence type="ECO:0000313" key="2">
    <source>
        <dbReference type="Proteomes" id="UP001415857"/>
    </source>
</evidence>
<name>A0AAP0S8G7_LIQFO</name>
<comment type="caution">
    <text evidence="1">The sequence shown here is derived from an EMBL/GenBank/DDBJ whole genome shotgun (WGS) entry which is preliminary data.</text>
</comment>
<dbReference type="EMBL" id="JBBPBK010000001">
    <property type="protein sequence ID" value="KAK9292908.1"/>
    <property type="molecule type" value="Genomic_DNA"/>
</dbReference>
<keyword evidence="2" id="KW-1185">Reference proteome</keyword>
<gene>
    <name evidence="1" type="ORF">L1049_020889</name>
</gene>
<protein>
    <recommendedName>
        <fullName evidence="3">Zinc finger PMZ-type domain-containing protein</fullName>
    </recommendedName>
</protein>
<evidence type="ECO:0000313" key="1">
    <source>
        <dbReference type="EMBL" id="KAK9292908.1"/>
    </source>
</evidence>
<proteinExistence type="predicted"/>
<organism evidence="1 2">
    <name type="scientific">Liquidambar formosana</name>
    <name type="common">Formosan gum</name>
    <dbReference type="NCBI Taxonomy" id="63359"/>
    <lineage>
        <taxon>Eukaryota</taxon>
        <taxon>Viridiplantae</taxon>
        <taxon>Streptophyta</taxon>
        <taxon>Embryophyta</taxon>
        <taxon>Tracheophyta</taxon>
        <taxon>Spermatophyta</taxon>
        <taxon>Magnoliopsida</taxon>
        <taxon>eudicotyledons</taxon>
        <taxon>Gunneridae</taxon>
        <taxon>Pentapetalae</taxon>
        <taxon>Saxifragales</taxon>
        <taxon>Altingiaceae</taxon>
        <taxon>Liquidambar</taxon>
    </lineage>
</organism>
<accession>A0AAP0S8G7</accession>
<sequence length="269" mass="31195">MGIEKAQTCLYGDNSKSFDQLRWFIEESMRTNLASKLVLDMDECSNQFKRFFASFYACIYGFTYCRPMLFVNGTFLKSHRYGEMCSNVAESFKAWIKEARFLLITNMVDLIKSHIMAQMCNRKLEANYWNTVLCLKMDKRLGEELDKGRTWRFSMSSDSVFEMNGFPCLHTVVAIQASGGDINDYVEDYFYTSSFREAYFQAIHPISTALKVGVSEENCEFNLSPNTRRPTGRLKNRRIPSRGEKIRQIKCDKCGRLGTHNKKTCQEPI</sequence>
<reference evidence="1 2" key="1">
    <citation type="journal article" date="2024" name="Plant J.">
        <title>Genome sequences and population genomics reveal climatic adaptation and genomic divergence between two closely related sweetgum species.</title>
        <authorList>
            <person name="Xu W.Q."/>
            <person name="Ren C.Q."/>
            <person name="Zhang X.Y."/>
            <person name="Comes H.P."/>
            <person name="Liu X.H."/>
            <person name="Li Y.G."/>
            <person name="Kettle C.J."/>
            <person name="Jalonen R."/>
            <person name="Gaisberger H."/>
            <person name="Ma Y.Z."/>
            <person name="Qiu Y.X."/>
        </authorList>
    </citation>
    <scope>NUCLEOTIDE SEQUENCE [LARGE SCALE GENOMIC DNA]</scope>
    <source>
        <strain evidence="1">Hangzhou</strain>
    </source>
</reference>
<evidence type="ECO:0008006" key="3">
    <source>
        <dbReference type="Google" id="ProtNLM"/>
    </source>
</evidence>
<dbReference type="PANTHER" id="PTHR31973:SF198">
    <property type="entry name" value="TRANSCRIPTION FACTOR INTERACTOR AND REGULATOR CCHC(ZN) FAMILY"/>
    <property type="match status" value="1"/>
</dbReference>
<dbReference type="PANTHER" id="PTHR31973">
    <property type="entry name" value="POLYPROTEIN, PUTATIVE-RELATED"/>
    <property type="match status" value="1"/>
</dbReference>